<evidence type="ECO:0000256" key="3">
    <source>
        <dbReference type="ARBA" id="ARBA00023237"/>
    </source>
</evidence>
<evidence type="ECO:0000259" key="7">
    <source>
        <dbReference type="Pfam" id="PF07715"/>
    </source>
</evidence>
<gene>
    <name evidence="8" type="ORF">CBP51_14505</name>
</gene>
<feature type="signal peptide" evidence="5">
    <location>
        <begin position="1"/>
        <end position="26"/>
    </location>
</feature>
<dbReference type="Pfam" id="PF00593">
    <property type="entry name" value="TonB_dep_Rec_b-barrel"/>
    <property type="match status" value="1"/>
</dbReference>
<dbReference type="InterPro" id="IPR036942">
    <property type="entry name" value="Beta-barrel_TonB_sf"/>
</dbReference>
<comment type="subcellular location">
    <subcellularLocation>
        <location evidence="1 4">Cell outer membrane</location>
    </subcellularLocation>
</comment>
<dbReference type="PANTHER" id="PTHR40980">
    <property type="entry name" value="PLUG DOMAIN-CONTAINING PROTEIN"/>
    <property type="match status" value="1"/>
</dbReference>
<dbReference type="AlphaFoldDB" id="A0A266Q3G0"/>
<dbReference type="Proteomes" id="UP000216101">
    <property type="component" value="Unassembled WGS sequence"/>
</dbReference>
<dbReference type="InterPro" id="IPR010104">
    <property type="entry name" value="TonB_rcpt_bac"/>
</dbReference>
<organism evidence="8 9">
    <name type="scientific">Cellvibrio mixtus</name>
    <dbReference type="NCBI Taxonomy" id="39650"/>
    <lineage>
        <taxon>Bacteria</taxon>
        <taxon>Pseudomonadati</taxon>
        <taxon>Pseudomonadota</taxon>
        <taxon>Gammaproteobacteria</taxon>
        <taxon>Cellvibrionales</taxon>
        <taxon>Cellvibrionaceae</taxon>
        <taxon>Cellvibrio</taxon>
    </lineage>
</organism>
<evidence type="ECO:0000313" key="9">
    <source>
        <dbReference type="Proteomes" id="UP000216101"/>
    </source>
</evidence>
<dbReference type="SUPFAM" id="SSF56935">
    <property type="entry name" value="Porins"/>
    <property type="match status" value="1"/>
</dbReference>
<protein>
    <recommendedName>
        <fullName evidence="10">TonB-dependent receptor</fullName>
    </recommendedName>
</protein>
<evidence type="ECO:0000256" key="4">
    <source>
        <dbReference type="RuleBase" id="RU003357"/>
    </source>
</evidence>
<keyword evidence="2 4" id="KW-0472">Membrane</keyword>
<sequence length="993" mass="106721">MNSLYINPLFKISLLSLAIASAGAVAQNEVEELVVTGYKGSLQSATNAKRASTSLVDSVFAEDIGKFADSNIAEAINRMPGIQISRNVFGDGTNVSIRGLGTSFTKVTLNNAQIAVASAGSVDSQNQNREIDLDLFPTELFTRFDVQKTPTAGMLEGGAAGVINIRNARPFDNSEQGFHSVVNAQGVYTDINNEISPKLSALGSWTNDTFGVLGGISVFNKKLTTEGFETIGWTNLNTSHRICGTTPGTGQTLATTGGCNPSGGNNWNVAGLIQDANDPNFGYGVVPANAGAGLTAGTIIDQAFLLDQNPGLNITQISEALIPRLGRSAYMDGEQDRVSGLLSFEHRPSDSMQFYLDIIATNQTRDFNRLALAFIGRNGTAIPTNMVLDSNNVVQSATFGGARFLLEARPYTEDLDFYNINPGAHFEFGDVHTLDVQLNSSRSDWKRSQPTVLVNTPIGQVDFVNGEVPKYNSAVNLNDPNAGWTWDGGGRVNISLEERDTETDGIHVDYRFGDADNNIKFGLAQDTIRRAIRGYDNSGRWEDVVCRNGLDADGNSPTTNRAPCNGLNPNSAVPQSELASYLKPGPFGFISVDYDRFFAATDYYTLAKGAPEGGGSATGASTGIVDEDTLGGYLEVNAKTEIANREARINLGGRYIETDQVIEGPVSIAAQPNANPPVEAQRFYSSVSSNYNYFLPSLNVSFDAAEDVVLRFAASKTMTRPNPSAMLPATNFGDPSAQNATQGNPDLQPYLSTNIDIGGEWYTGDEGYVGLTLFGKQMTGFTVNKNTSVPFSQLPVAIGNPNMIPFDSLAPTAQAAIMSRGGPDVAQVIVTQQVNSDGNLEIEGAEVTWVQPLDMILEGFGFNANYTHIHQRGEGNGAPAQAIGVSPETYNFTAYWENYGASIRLTYVWNDEQWASGPNQNGIPFAQLKTDARGQLDLSASYDFEKVAGAPQVSLSITNLTSEPIRQTFHYDSATFSYYDPGMFVTLGVRASF</sequence>
<evidence type="ECO:0000256" key="2">
    <source>
        <dbReference type="ARBA" id="ARBA00023136"/>
    </source>
</evidence>
<evidence type="ECO:0000313" key="8">
    <source>
        <dbReference type="EMBL" id="OZY84417.1"/>
    </source>
</evidence>
<dbReference type="EMBL" id="NHNI01000002">
    <property type="protein sequence ID" value="OZY84417.1"/>
    <property type="molecule type" value="Genomic_DNA"/>
</dbReference>
<dbReference type="GO" id="GO:0009279">
    <property type="term" value="C:cell outer membrane"/>
    <property type="evidence" value="ECO:0007669"/>
    <property type="project" value="UniProtKB-SubCell"/>
</dbReference>
<dbReference type="InterPro" id="IPR012910">
    <property type="entry name" value="Plug_dom"/>
</dbReference>
<dbReference type="InterPro" id="IPR000531">
    <property type="entry name" value="Beta-barrel_TonB"/>
</dbReference>
<feature type="domain" description="TonB-dependent receptor-like beta-barrel" evidence="6">
    <location>
        <begin position="476"/>
        <end position="960"/>
    </location>
</feature>
<accession>A0A266Q3G0</accession>
<keyword evidence="5" id="KW-0732">Signal</keyword>
<keyword evidence="4" id="KW-0798">TonB box</keyword>
<dbReference type="Pfam" id="PF07715">
    <property type="entry name" value="Plug"/>
    <property type="match status" value="1"/>
</dbReference>
<evidence type="ECO:0000256" key="1">
    <source>
        <dbReference type="ARBA" id="ARBA00004442"/>
    </source>
</evidence>
<keyword evidence="9" id="KW-1185">Reference proteome</keyword>
<comment type="caution">
    <text evidence="8">The sequence shown here is derived from an EMBL/GenBank/DDBJ whole genome shotgun (WGS) entry which is preliminary data.</text>
</comment>
<dbReference type="PANTHER" id="PTHR40980:SF3">
    <property type="entry name" value="TONB-DEPENDENT RECEPTOR-LIKE BETA-BARREL DOMAIN-CONTAINING PROTEIN"/>
    <property type="match status" value="1"/>
</dbReference>
<reference evidence="9" key="1">
    <citation type="submission" date="2017-05" db="EMBL/GenBank/DDBJ databases">
        <authorList>
            <person name="Barney B.M."/>
        </authorList>
    </citation>
    <scope>NUCLEOTIDE SEQUENCE [LARGE SCALE GENOMIC DNA]</scope>
    <source>
        <strain evidence="9">PSBB022</strain>
    </source>
</reference>
<dbReference type="RefSeq" id="WP_094985492.1">
    <property type="nucleotide sequence ID" value="NZ_NHNI01000002.1"/>
</dbReference>
<keyword evidence="3" id="KW-0998">Cell outer membrane</keyword>
<dbReference type="Gene3D" id="2.40.170.20">
    <property type="entry name" value="TonB-dependent receptor, beta-barrel domain"/>
    <property type="match status" value="1"/>
</dbReference>
<evidence type="ECO:0000259" key="6">
    <source>
        <dbReference type="Pfam" id="PF00593"/>
    </source>
</evidence>
<name>A0A266Q3G0_9GAMM</name>
<feature type="domain" description="TonB-dependent receptor plug" evidence="7">
    <location>
        <begin position="49"/>
        <end position="161"/>
    </location>
</feature>
<feature type="chain" id="PRO_5013306430" description="TonB-dependent receptor" evidence="5">
    <location>
        <begin position="27"/>
        <end position="993"/>
    </location>
</feature>
<evidence type="ECO:0000256" key="5">
    <source>
        <dbReference type="SAM" id="SignalP"/>
    </source>
</evidence>
<dbReference type="InterPro" id="IPR037066">
    <property type="entry name" value="Plug_dom_sf"/>
</dbReference>
<dbReference type="NCBIfam" id="TIGR01782">
    <property type="entry name" value="TonB-Xanth-Caul"/>
    <property type="match status" value="1"/>
</dbReference>
<dbReference type="Gene3D" id="2.170.130.10">
    <property type="entry name" value="TonB-dependent receptor, plug domain"/>
    <property type="match status" value="1"/>
</dbReference>
<proteinExistence type="inferred from homology"/>
<comment type="similarity">
    <text evidence="4">Belongs to the TonB-dependent receptor family.</text>
</comment>
<evidence type="ECO:0008006" key="10">
    <source>
        <dbReference type="Google" id="ProtNLM"/>
    </source>
</evidence>